<keyword evidence="2" id="KW-1185">Reference proteome</keyword>
<organism evidence="1 2">
    <name type="scientific">Pannus brasiliensis CCIBt3594</name>
    <dbReference type="NCBI Taxonomy" id="1427578"/>
    <lineage>
        <taxon>Bacteria</taxon>
        <taxon>Bacillati</taxon>
        <taxon>Cyanobacteriota</taxon>
        <taxon>Cyanophyceae</taxon>
        <taxon>Oscillatoriophycideae</taxon>
        <taxon>Chroococcales</taxon>
        <taxon>Microcystaceae</taxon>
        <taxon>Pannus</taxon>
    </lineage>
</organism>
<evidence type="ECO:0000313" key="1">
    <source>
        <dbReference type="EMBL" id="MEG3436849.1"/>
    </source>
</evidence>
<protein>
    <submittedName>
        <fullName evidence="1">Uncharacterized protein</fullName>
    </submittedName>
</protein>
<reference evidence="1 2" key="1">
    <citation type="submission" date="2024-01" db="EMBL/GenBank/DDBJ databases">
        <title>Genomic insights into the taxonomy and metabolism of the cyanobacterium Pannus brasiliensis CCIBt3594.</title>
        <authorList>
            <person name="Machado M."/>
            <person name="Botero N.B."/>
            <person name="Andreote A.P.D."/>
            <person name="Feitosa A.M.T."/>
            <person name="Popin R."/>
            <person name="Sivonen K."/>
            <person name="Fiore M.F."/>
        </authorList>
    </citation>
    <scope>NUCLEOTIDE SEQUENCE [LARGE SCALE GENOMIC DNA]</scope>
    <source>
        <strain evidence="1 2">CCIBt3594</strain>
    </source>
</reference>
<proteinExistence type="predicted"/>
<gene>
    <name evidence="1" type="ORF">V0288_06925</name>
</gene>
<dbReference type="AlphaFoldDB" id="A0AAW9QNZ6"/>
<sequence length="114" mass="13798">MDNFDELLQKIRKRPAMYLGRHSIYSLQAFLDGYYFARRESGFPITQQEEDFQNFLQWLRKHFKVETGQLWSSIVCFHSADERTAVDYFFTLLDEFRQEKDSTRQEIAPFPVER</sequence>
<accession>A0AAW9QNZ6</accession>
<dbReference type="RefSeq" id="WP_332864315.1">
    <property type="nucleotide sequence ID" value="NZ_JBAFSM010000010.1"/>
</dbReference>
<comment type="caution">
    <text evidence="1">The sequence shown here is derived from an EMBL/GenBank/DDBJ whole genome shotgun (WGS) entry which is preliminary data.</text>
</comment>
<dbReference type="Proteomes" id="UP001328733">
    <property type="component" value="Unassembled WGS sequence"/>
</dbReference>
<dbReference type="EMBL" id="JBAFSM010000010">
    <property type="protein sequence ID" value="MEG3436849.1"/>
    <property type="molecule type" value="Genomic_DNA"/>
</dbReference>
<name>A0AAW9QNZ6_9CHRO</name>
<evidence type="ECO:0000313" key="2">
    <source>
        <dbReference type="Proteomes" id="UP001328733"/>
    </source>
</evidence>